<dbReference type="Proteomes" id="UP000477920">
    <property type="component" value="Unassembled WGS sequence"/>
</dbReference>
<sequence>MVHKIKFHGKIYVSILLSPHMLRAFFIDIKSLFQPKKRHPKVSSYDLITTLILIICISQI</sequence>
<dbReference type="AlphaFoldDB" id="A0AB34D2T0"/>
<accession>A0AB34D2T0</accession>
<evidence type="ECO:0008006" key="3">
    <source>
        <dbReference type="Google" id="ProtNLM"/>
    </source>
</evidence>
<protein>
    <recommendedName>
        <fullName evidence="3">Transposase</fullName>
    </recommendedName>
</protein>
<name>A0AB34D2T0_BACCE</name>
<evidence type="ECO:0000313" key="2">
    <source>
        <dbReference type="Proteomes" id="UP000477920"/>
    </source>
</evidence>
<dbReference type="EMBL" id="WBPB01000066">
    <property type="protein sequence ID" value="KAB2493110.1"/>
    <property type="molecule type" value="Genomic_DNA"/>
</dbReference>
<organism evidence="1 2">
    <name type="scientific">Bacillus cereus</name>
    <dbReference type="NCBI Taxonomy" id="1396"/>
    <lineage>
        <taxon>Bacteria</taxon>
        <taxon>Bacillati</taxon>
        <taxon>Bacillota</taxon>
        <taxon>Bacilli</taxon>
        <taxon>Bacillales</taxon>
        <taxon>Bacillaceae</taxon>
        <taxon>Bacillus</taxon>
        <taxon>Bacillus cereus group</taxon>
    </lineage>
</organism>
<reference evidence="1 2" key="1">
    <citation type="submission" date="2019-10" db="EMBL/GenBank/DDBJ databases">
        <title>Bacillus from the desert of Cuatro Cinegas, Coahuila.</title>
        <authorList>
            <person name="Olmedo-Alvarez G."/>
            <person name="Saldana S."/>
            <person name="Barcelo D."/>
        </authorList>
    </citation>
    <scope>NUCLEOTIDE SEQUENCE [LARGE SCALE GENOMIC DNA]</scope>
    <source>
        <strain evidence="1 2">CH101a_3T</strain>
    </source>
</reference>
<comment type="caution">
    <text evidence="1">The sequence shown here is derived from an EMBL/GenBank/DDBJ whole genome shotgun (WGS) entry which is preliminary data.</text>
</comment>
<evidence type="ECO:0000313" key="1">
    <source>
        <dbReference type="EMBL" id="KAB2493110.1"/>
    </source>
</evidence>
<gene>
    <name evidence="1" type="ORF">F8158_22345</name>
</gene>
<proteinExistence type="predicted"/>